<accession>A0A2T4UEG7</accession>
<dbReference type="InterPro" id="IPR011527">
    <property type="entry name" value="ABC1_TM_dom"/>
</dbReference>
<dbReference type="GO" id="GO:0016887">
    <property type="term" value="F:ATP hydrolysis activity"/>
    <property type="evidence" value="ECO:0007669"/>
    <property type="project" value="InterPro"/>
</dbReference>
<dbReference type="InterPro" id="IPR039421">
    <property type="entry name" value="Type_1_exporter"/>
</dbReference>
<evidence type="ECO:0000256" key="6">
    <source>
        <dbReference type="ARBA" id="ARBA00022840"/>
    </source>
</evidence>
<dbReference type="FunFam" id="3.40.50.300:FF:000299">
    <property type="entry name" value="ABC transporter ATP-binding protein/permease"/>
    <property type="match status" value="1"/>
</dbReference>
<keyword evidence="8 9" id="KW-0472">Membrane</keyword>
<evidence type="ECO:0000256" key="7">
    <source>
        <dbReference type="ARBA" id="ARBA00022989"/>
    </source>
</evidence>
<evidence type="ECO:0000256" key="5">
    <source>
        <dbReference type="ARBA" id="ARBA00022741"/>
    </source>
</evidence>
<dbReference type="SMART" id="SM00382">
    <property type="entry name" value="AAA"/>
    <property type="match status" value="1"/>
</dbReference>
<evidence type="ECO:0000259" key="10">
    <source>
        <dbReference type="PROSITE" id="PS50893"/>
    </source>
</evidence>
<feature type="domain" description="ABC transmembrane type-1" evidence="11">
    <location>
        <begin position="41"/>
        <end position="323"/>
    </location>
</feature>
<feature type="transmembrane region" description="Helical" evidence="9">
    <location>
        <begin position="182"/>
        <end position="201"/>
    </location>
</feature>
<dbReference type="PROSITE" id="PS00211">
    <property type="entry name" value="ABC_TRANSPORTER_1"/>
    <property type="match status" value="1"/>
</dbReference>
<evidence type="ECO:0000256" key="1">
    <source>
        <dbReference type="ARBA" id="ARBA00004651"/>
    </source>
</evidence>
<proteinExistence type="predicted"/>
<feature type="transmembrane region" description="Helical" evidence="9">
    <location>
        <begin position="292"/>
        <end position="308"/>
    </location>
</feature>
<dbReference type="InterPro" id="IPR036640">
    <property type="entry name" value="ABC1_TM_sf"/>
</dbReference>
<evidence type="ECO:0000256" key="2">
    <source>
        <dbReference type="ARBA" id="ARBA00022448"/>
    </source>
</evidence>
<dbReference type="Proteomes" id="UP000240739">
    <property type="component" value="Unassembled WGS sequence"/>
</dbReference>
<comment type="subcellular location">
    <subcellularLocation>
        <location evidence="1">Cell membrane</location>
        <topology evidence="1">Multi-pass membrane protein</topology>
    </subcellularLocation>
</comment>
<dbReference type="EMBL" id="PYYB01000002">
    <property type="protein sequence ID" value="PTL56177.1"/>
    <property type="molecule type" value="Genomic_DNA"/>
</dbReference>
<keyword evidence="2" id="KW-0813">Transport</keyword>
<keyword evidence="6 12" id="KW-0067">ATP-binding</keyword>
<dbReference type="AlphaFoldDB" id="A0A2T4UEG7"/>
<evidence type="ECO:0000256" key="4">
    <source>
        <dbReference type="ARBA" id="ARBA00022692"/>
    </source>
</evidence>
<dbReference type="Pfam" id="PF00005">
    <property type="entry name" value="ABC_tran"/>
    <property type="match status" value="1"/>
</dbReference>
<feature type="transmembrane region" description="Helical" evidence="9">
    <location>
        <begin position="156"/>
        <end position="176"/>
    </location>
</feature>
<feature type="transmembrane region" description="Helical" evidence="9">
    <location>
        <begin position="79"/>
        <end position="101"/>
    </location>
</feature>
<feature type="domain" description="ABC transporter" evidence="10">
    <location>
        <begin position="358"/>
        <end position="597"/>
    </location>
</feature>
<evidence type="ECO:0000259" key="11">
    <source>
        <dbReference type="PROSITE" id="PS50929"/>
    </source>
</evidence>
<dbReference type="PROSITE" id="PS50893">
    <property type="entry name" value="ABC_TRANSPORTER_2"/>
    <property type="match status" value="1"/>
</dbReference>
<dbReference type="PANTHER" id="PTHR43394:SF1">
    <property type="entry name" value="ATP-BINDING CASSETTE SUB-FAMILY B MEMBER 10, MITOCHONDRIAL"/>
    <property type="match status" value="1"/>
</dbReference>
<feature type="transmembrane region" description="Helical" evidence="9">
    <location>
        <begin position="258"/>
        <end position="280"/>
    </location>
</feature>
<dbReference type="Gene3D" id="3.40.50.300">
    <property type="entry name" value="P-loop containing nucleotide triphosphate hydrolases"/>
    <property type="match status" value="1"/>
</dbReference>
<dbReference type="GO" id="GO:0005886">
    <property type="term" value="C:plasma membrane"/>
    <property type="evidence" value="ECO:0007669"/>
    <property type="project" value="UniProtKB-SubCell"/>
</dbReference>
<organism evidence="12 13">
    <name type="scientific">Paraconexibacter algicola</name>
    <dbReference type="NCBI Taxonomy" id="2133960"/>
    <lineage>
        <taxon>Bacteria</taxon>
        <taxon>Bacillati</taxon>
        <taxon>Actinomycetota</taxon>
        <taxon>Thermoleophilia</taxon>
        <taxon>Solirubrobacterales</taxon>
        <taxon>Paraconexibacteraceae</taxon>
        <taxon>Paraconexibacter</taxon>
    </lineage>
</organism>
<keyword evidence="13" id="KW-1185">Reference proteome</keyword>
<keyword evidence="5" id="KW-0547">Nucleotide-binding</keyword>
<evidence type="ECO:0000256" key="3">
    <source>
        <dbReference type="ARBA" id="ARBA00022475"/>
    </source>
</evidence>
<gene>
    <name evidence="12" type="ORF">C7Y72_14390</name>
</gene>
<keyword evidence="4 9" id="KW-0812">Transmembrane</keyword>
<dbReference type="OrthoDB" id="9806127at2"/>
<protein>
    <submittedName>
        <fullName evidence="12">ABC transporter ATP-binding protein</fullName>
    </submittedName>
</protein>
<dbReference type="Gene3D" id="1.20.1560.10">
    <property type="entry name" value="ABC transporter type 1, transmembrane domain"/>
    <property type="match status" value="1"/>
</dbReference>
<dbReference type="GO" id="GO:0005524">
    <property type="term" value="F:ATP binding"/>
    <property type="evidence" value="ECO:0007669"/>
    <property type="project" value="UniProtKB-KW"/>
</dbReference>
<dbReference type="PANTHER" id="PTHR43394">
    <property type="entry name" value="ATP-DEPENDENT PERMEASE MDL1, MITOCHONDRIAL"/>
    <property type="match status" value="1"/>
</dbReference>
<keyword evidence="3" id="KW-1003">Cell membrane</keyword>
<dbReference type="InterPro" id="IPR003439">
    <property type="entry name" value="ABC_transporter-like_ATP-bd"/>
</dbReference>
<dbReference type="SUPFAM" id="SSF52540">
    <property type="entry name" value="P-loop containing nucleoside triphosphate hydrolases"/>
    <property type="match status" value="1"/>
</dbReference>
<dbReference type="Pfam" id="PF00664">
    <property type="entry name" value="ABC_membrane"/>
    <property type="match status" value="1"/>
</dbReference>
<dbReference type="InterPro" id="IPR003593">
    <property type="entry name" value="AAA+_ATPase"/>
</dbReference>
<dbReference type="InterPro" id="IPR017871">
    <property type="entry name" value="ABC_transporter-like_CS"/>
</dbReference>
<evidence type="ECO:0000256" key="9">
    <source>
        <dbReference type="SAM" id="Phobius"/>
    </source>
</evidence>
<dbReference type="SUPFAM" id="SSF90123">
    <property type="entry name" value="ABC transporter transmembrane region"/>
    <property type="match status" value="1"/>
</dbReference>
<dbReference type="CDD" id="cd18546">
    <property type="entry name" value="ABC_6TM_Rv0194_D2_like"/>
    <property type="match status" value="1"/>
</dbReference>
<comment type="caution">
    <text evidence="12">The sequence shown here is derived from an EMBL/GenBank/DDBJ whole genome shotgun (WGS) entry which is preliminary data.</text>
</comment>
<keyword evidence="7 9" id="KW-1133">Transmembrane helix</keyword>
<evidence type="ECO:0000313" key="13">
    <source>
        <dbReference type="Proteomes" id="UP000240739"/>
    </source>
</evidence>
<dbReference type="PROSITE" id="PS50929">
    <property type="entry name" value="ABC_TM1F"/>
    <property type="match status" value="1"/>
</dbReference>
<name>A0A2T4UEG7_9ACTN</name>
<sequence>MSTPTPTRRDDVRRRLARTSGRGRKLRGLLVLLRPYRLRLAGMFVALLLGTAAALAPAPLAQKAIDDGILAKDTGTLTLVVVVFVASALVVWGATFLQTYLTGWVGQRALQDLRLSMFRHLQTQPVAFYERRPAGTVISRMTNDVEALNQLVTESVVTLFSASLTLIGSIVILLTFDVELALLTFLVFPVLAFGSFAFRIASADAYARTRETIGAITGSLQESLSGIRVVRSFAQEDRQRRDFAVLNTENRDANMKTVYLNAAYFPAVEFVSAVATVGILLYGGNQVLDDELTIGVLVGFIAAMNGFFDPIGQLSQVYTTYQAGMAALDKIFELLDVDPEMTDKPDAVDLPRPLRGEIAFEGVSFAYRSAEDGEIRYALRDVDLRIPAGQTVALVGATGAGKSTFAKLVSRFHDPTTGAVTIDGLDLRDVRARSLRSQMGIVPQEGFLFSGTVADNIAFGRPDATREEVEAAARAAGAADVVARLPAGLDTEVGERGVQLSAGQRQLVAFARALVADPRILILDEATANVDLHTETRLEEGLRRLLHGRTAIVIAHRLSTIRQADRIVVLDGGRIVEQGTHDELVAAQGAYADLYRDWARQAAA</sequence>
<dbReference type="GO" id="GO:0015421">
    <property type="term" value="F:ABC-type oligopeptide transporter activity"/>
    <property type="evidence" value="ECO:0007669"/>
    <property type="project" value="TreeGrafter"/>
</dbReference>
<evidence type="ECO:0000256" key="8">
    <source>
        <dbReference type="ARBA" id="ARBA00023136"/>
    </source>
</evidence>
<dbReference type="InterPro" id="IPR027417">
    <property type="entry name" value="P-loop_NTPase"/>
</dbReference>
<dbReference type="RefSeq" id="WP_107569896.1">
    <property type="nucleotide sequence ID" value="NZ_PYYB01000002.1"/>
</dbReference>
<reference evidence="12 13" key="1">
    <citation type="submission" date="2018-03" db="EMBL/GenBank/DDBJ databases">
        <title>Aquarubrobacter algicola gen. nov., sp. nov., a novel actinobacterium isolated from shallow eutrophic lake during the end of cyanobacterial harmful algal blooms.</title>
        <authorList>
            <person name="Chun S.J."/>
        </authorList>
    </citation>
    <scope>NUCLEOTIDE SEQUENCE [LARGE SCALE GENOMIC DNA]</scope>
    <source>
        <strain evidence="12 13">Seoho-28</strain>
    </source>
</reference>
<evidence type="ECO:0000313" key="12">
    <source>
        <dbReference type="EMBL" id="PTL56177.1"/>
    </source>
</evidence>